<protein>
    <submittedName>
        <fullName evidence="2">Transcriptional regulator, XRE family</fullName>
    </submittedName>
</protein>
<dbReference type="SUPFAM" id="SSF47413">
    <property type="entry name" value="lambda repressor-like DNA-binding domains"/>
    <property type="match status" value="1"/>
</dbReference>
<reference evidence="2 3" key="1">
    <citation type="submission" date="2017-04" db="EMBL/GenBank/DDBJ databases">
        <authorList>
            <person name="Varghese N."/>
            <person name="Submissions S."/>
        </authorList>
    </citation>
    <scope>NUCLEOTIDE SEQUENCE [LARGE SCALE GENOMIC DNA]</scope>
    <source>
        <strain evidence="2 3">DSM 9789</strain>
    </source>
</reference>
<sequence length="142" mass="16257">MCGRNVPQLKRVRVSGAIMNVCPACARFGEPVDEPRKQEIKDDIKVKIPEKKIIVKTYKKPYKKYKRPAGDDVESLDIVEDYASLIKSARERLSMTQEDLARKVLERKNVISNIERGDLLPSIETAKKLEKVLGIKLIETEY</sequence>
<dbReference type="Gene3D" id="1.10.260.40">
    <property type="entry name" value="lambda repressor-like DNA-binding domains"/>
    <property type="match status" value="1"/>
</dbReference>
<dbReference type="InterPro" id="IPR004451">
    <property type="entry name" value="MJ0586"/>
</dbReference>
<dbReference type="CDD" id="cd00093">
    <property type="entry name" value="HTH_XRE"/>
    <property type="match status" value="1"/>
</dbReference>
<dbReference type="PROSITE" id="PS50943">
    <property type="entry name" value="HTH_CROC1"/>
    <property type="match status" value="1"/>
</dbReference>
<keyword evidence="3" id="KW-1185">Reference proteome</keyword>
<dbReference type="GO" id="GO:0003677">
    <property type="term" value="F:DNA binding"/>
    <property type="evidence" value="ECO:0007669"/>
    <property type="project" value="InterPro"/>
</dbReference>
<dbReference type="InterPro" id="IPR010982">
    <property type="entry name" value="Lambda_DNA-bd_dom_sf"/>
</dbReference>
<feature type="domain" description="HTH cro/C1-type" evidence="1">
    <location>
        <begin position="86"/>
        <end position="140"/>
    </location>
</feature>
<dbReference type="Pfam" id="PF01381">
    <property type="entry name" value="HTH_3"/>
    <property type="match status" value="1"/>
</dbReference>
<gene>
    <name evidence="2" type="ORF">SAMN02745355_1058</name>
</gene>
<accession>A0A8G2L7H8</accession>
<dbReference type="Proteomes" id="UP000192315">
    <property type="component" value="Unassembled WGS sequence"/>
</dbReference>
<dbReference type="NCBIfam" id="TIGR00270">
    <property type="entry name" value="multiprotein bridging factor aMBF1"/>
    <property type="match status" value="1"/>
</dbReference>
<evidence type="ECO:0000259" key="1">
    <source>
        <dbReference type="PROSITE" id="PS50943"/>
    </source>
</evidence>
<evidence type="ECO:0000313" key="2">
    <source>
        <dbReference type="EMBL" id="SMD31137.1"/>
    </source>
</evidence>
<evidence type="ECO:0000313" key="3">
    <source>
        <dbReference type="Proteomes" id="UP000192315"/>
    </source>
</evidence>
<organism evidence="2 3">
    <name type="scientific">Picrophilus torridus (strain ATCC 700027 / DSM 9790 / JCM 10055 / NBRC 100828 / KAW 2/3)</name>
    <dbReference type="NCBI Taxonomy" id="1122961"/>
    <lineage>
        <taxon>Archaea</taxon>
        <taxon>Methanobacteriati</taxon>
        <taxon>Thermoplasmatota</taxon>
        <taxon>Thermoplasmata</taxon>
        <taxon>Thermoplasmatales</taxon>
        <taxon>Picrophilaceae</taxon>
        <taxon>Picrophilus</taxon>
    </lineage>
</organism>
<dbReference type="SMART" id="SM00530">
    <property type="entry name" value="HTH_XRE"/>
    <property type="match status" value="1"/>
</dbReference>
<dbReference type="EMBL" id="FWYE01000002">
    <property type="protein sequence ID" value="SMD31137.1"/>
    <property type="molecule type" value="Genomic_DNA"/>
</dbReference>
<proteinExistence type="predicted"/>
<name>A0A8G2L7H8_PICTO</name>
<dbReference type="InterPro" id="IPR001387">
    <property type="entry name" value="Cro/C1-type_HTH"/>
</dbReference>
<dbReference type="AlphaFoldDB" id="A0A8G2L7H8"/>
<comment type="caution">
    <text evidence="2">The sequence shown here is derived from an EMBL/GenBank/DDBJ whole genome shotgun (WGS) entry which is preliminary data.</text>
</comment>